<reference evidence="1 3" key="2">
    <citation type="journal article" date="2014" name="BMC Genomics">
        <title>An improved genome release (version Mt4.0) for the model legume Medicago truncatula.</title>
        <authorList>
            <person name="Tang H."/>
            <person name="Krishnakumar V."/>
            <person name="Bidwell S."/>
            <person name="Rosen B."/>
            <person name="Chan A."/>
            <person name="Zhou S."/>
            <person name="Gentzbittel L."/>
            <person name="Childs K.L."/>
            <person name="Yandell M."/>
            <person name="Gundlach H."/>
            <person name="Mayer K.F."/>
            <person name="Schwartz D.C."/>
            <person name="Town C.D."/>
        </authorList>
    </citation>
    <scope>GENOME REANNOTATION</scope>
    <source>
        <strain evidence="2 3">cv. Jemalong A17</strain>
    </source>
</reference>
<dbReference type="HOGENOM" id="CLU_2641870_0_0_1"/>
<evidence type="ECO:0000313" key="2">
    <source>
        <dbReference type="EnsemblPlants" id="AES95443"/>
    </source>
</evidence>
<reference evidence="1 3" key="1">
    <citation type="journal article" date="2011" name="Nature">
        <title>The Medicago genome provides insight into the evolution of rhizobial symbioses.</title>
        <authorList>
            <person name="Young N.D."/>
            <person name="Debelle F."/>
            <person name="Oldroyd G.E."/>
            <person name="Geurts R."/>
            <person name="Cannon S.B."/>
            <person name="Udvardi M.K."/>
            <person name="Benedito V.A."/>
            <person name="Mayer K.F."/>
            <person name="Gouzy J."/>
            <person name="Schoof H."/>
            <person name="Van de Peer Y."/>
            <person name="Proost S."/>
            <person name="Cook D.R."/>
            <person name="Meyers B.C."/>
            <person name="Spannagl M."/>
            <person name="Cheung F."/>
            <person name="De Mita S."/>
            <person name="Krishnakumar V."/>
            <person name="Gundlach H."/>
            <person name="Zhou S."/>
            <person name="Mudge J."/>
            <person name="Bharti A.K."/>
            <person name="Murray J.D."/>
            <person name="Naoumkina M.A."/>
            <person name="Rosen B."/>
            <person name="Silverstein K.A."/>
            <person name="Tang H."/>
            <person name="Rombauts S."/>
            <person name="Zhao P.X."/>
            <person name="Zhou P."/>
            <person name="Barbe V."/>
            <person name="Bardou P."/>
            <person name="Bechner M."/>
            <person name="Bellec A."/>
            <person name="Berger A."/>
            <person name="Berges H."/>
            <person name="Bidwell S."/>
            <person name="Bisseling T."/>
            <person name="Choisne N."/>
            <person name="Couloux A."/>
            <person name="Denny R."/>
            <person name="Deshpande S."/>
            <person name="Dai X."/>
            <person name="Doyle J.J."/>
            <person name="Dudez A.M."/>
            <person name="Farmer A.D."/>
            <person name="Fouteau S."/>
            <person name="Franken C."/>
            <person name="Gibelin C."/>
            <person name="Gish J."/>
            <person name="Goldstein S."/>
            <person name="Gonzalez A.J."/>
            <person name="Green P.J."/>
            <person name="Hallab A."/>
            <person name="Hartog M."/>
            <person name="Hua A."/>
            <person name="Humphray S.J."/>
            <person name="Jeong D.H."/>
            <person name="Jing Y."/>
            <person name="Jocker A."/>
            <person name="Kenton S.M."/>
            <person name="Kim D.J."/>
            <person name="Klee K."/>
            <person name="Lai H."/>
            <person name="Lang C."/>
            <person name="Lin S."/>
            <person name="Macmil S.L."/>
            <person name="Magdelenat G."/>
            <person name="Matthews L."/>
            <person name="McCorrison J."/>
            <person name="Monaghan E.L."/>
            <person name="Mun J.H."/>
            <person name="Najar F.Z."/>
            <person name="Nicholson C."/>
            <person name="Noirot C."/>
            <person name="O'Bleness M."/>
            <person name="Paule C.R."/>
            <person name="Poulain J."/>
            <person name="Prion F."/>
            <person name="Qin B."/>
            <person name="Qu C."/>
            <person name="Retzel E.F."/>
            <person name="Riddle C."/>
            <person name="Sallet E."/>
            <person name="Samain S."/>
            <person name="Samson N."/>
            <person name="Sanders I."/>
            <person name="Saurat O."/>
            <person name="Scarpelli C."/>
            <person name="Schiex T."/>
            <person name="Segurens B."/>
            <person name="Severin A.J."/>
            <person name="Sherrier D.J."/>
            <person name="Shi R."/>
            <person name="Sims S."/>
            <person name="Singer S.R."/>
            <person name="Sinharoy S."/>
            <person name="Sterck L."/>
            <person name="Viollet A."/>
            <person name="Wang B.B."/>
            <person name="Wang K."/>
            <person name="Wang M."/>
            <person name="Wang X."/>
            <person name="Warfsmann J."/>
            <person name="Weissenbach J."/>
            <person name="White D.D."/>
            <person name="White J.D."/>
            <person name="Wiley G.B."/>
            <person name="Wincker P."/>
            <person name="Xing Y."/>
            <person name="Yang L."/>
            <person name="Yao Z."/>
            <person name="Ying F."/>
            <person name="Zhai J."/>
            <person name="Zhou L."/>
            <person name="Zuber A."/>
            <person name="Denarie J."/>
            <person name="Dixon R.A."/>
            <person name="May G.D."/>
            <person name="Schwartz D.C."/>
            <person name="Rogers J."/>
            <person name="Quetier F."/>
            <person name="Town C.D."/>
            <person name="Roe B.A."/>
        </authorList>
    </citation>
    <scope>NUCLEOTIDE SEQUENCE [LARGE SCALE GENOMIC DNA]</scope>
    <source>
        <strain evidence="1">A17</strain>
        <strain evidence="2 3">cv. Jemalong A17</strain>
    </source>
</reference>
<proteinExistence type="predicted"/>
<evidence type="ECO:0000313" key="1">
    <source>
        <dbReference type="EMBL" id="AES95443.1"/>
    </source>
</evidence>
<reference evidence="2" key="3">
    <citation type="submission" date="2015-04" db="UniProtKB">
        <authorList>
            <consortium name="EnsemblPlants"/>
        </authorList>
    </citation>
    <scope>IDENTIFICATION</scope>
    <source>
        <strain evidence="2">cv. Jemalong A17</strain>
    </source>
</reference>
<dbReference type="Proteomes" id="UP000002051">
    <property type="component" value="Chromosome 5"/>
</dbReference>
<sequence>MWRKPALDEVKYDVDAAIFKDNRCYSIRMCMRDAHGEYIVAKTVWFQVAGAHTFKCGEVECPGFQPRPYKLCNVPAN</sequence>
<dbReference type="EnsemblPlants" id="AES95443">
    <property type="protein sequence ID" value="AES95443"/>
    <property type="gene ID" value="MTR_5g025530"/>
</dbReference>
<protein>
    <submittedName>
        <fullName evidence="1 2">Uncharacterized protein</fullName>
    </submittedName>
</protein>
<dbReference type="PaxDb" id="3880-AES95443"/>
<evidence type="ECO:0000313" key="3">
    <source>
        <dbReference type="Proteomes" id="UP000002051"/>
    </source>
</evidence>
<keyword evidence="3" id="KW-1185">Reference proteome</keyword>
<name>G7K411_MEDTR</name>
<accession>G7K411</accession>
<organism evidence="1 3">
    <name type="scientific">Medicago truncatula</name>
    <name type="common">Barrel medic</name>
    <name type="synonym">Medicago tribuloides</name>
    <dbReference type="NCBI Taxonomy" id="3880"/>
    <lineage>
        <taxon>Eukaryota</taxon>
        <taxon>Viridiplantae</taxon>
        <taxon>Streptophyta</taxon>
        <taxon>Embryophyta</taxon>
        <taxon>Tracheophyta</taxon>
        <taxon>Spermatophyta</taxon>
        <taxon>Magnoliopsida</taxon>
        <taxon>eudicotyledons</taxon>
        <taxon>Gunneridae</taxon>
        <taxon>Pentapetalae</taxon>
        <taxon>rosids</taxon>
        <taxon>fabids</taxon>
        <taxon>Fabales</taxon>
        <taxon>Fabaceae</taxon>
        <taxon>Papilionoideae</taxon>
        <taxon>50 kb inversion clade</taxon>
        <taxon>NPAAA clade</taxon>
        <taxon>Hologalegina</taxon>
        <taxon>IRL clade</taxon>
        <taxon>Trifolieae</taxon>
        <taxon>Medicago</taxon>
    </lineage>
</organism>
<gene>
    <name evidence="1" type="ordered locus">MTR_5g025530</name>
</gene>
<dbReference type="AlphaFoldDB" id="G7K411"/>
<dbReference type="EMBL" id="CM001221">
    <property type="protein sequence ID" value="AES95443.1"/>
    <property type="molecule type" value="Genomic_DNA"/>
</dbReference>